<gene>
    <name evidence="3" type="ORF">OSB1V03_LOCUS17349</name>
</gene>
<keyword evidence="1" id="KW-0456">Lyase</keyword>
<dbReference type="EMBL" id="OC875302">
    <property type="protein sequence ID" value="CAD7638355.1"/>
    <property type="molecule type" value="Genomic_DNA"/>
</dbReference>
<feature type="domain" description="Guanylate cyclase" evidence="2">
    <location>
        <begin position="1"/>
        <end position="44"/>
    </location>
</feature>
<proteinExistence type="predicted"/>
<dbReference type="GO" id="GO:0035556">
    <property type="term" value="P:intracellular signal transduction"/>
    <property type="evidence" value="ECO:0007669"/>
    <property type="project" value="InterPro"/>
</dbReference>
<dbReference type="InterPro" id="IPR001054">
    <property type="entry name" value="A/G_cyclase"/>
</dbReference>
<sequence length="76" mass="8625">MRIGIHSGACMAGIVVTLANKMESNSKPGQVHISDETKRCLYHYLSNYMMINEDGNGLYYEYYCIMFVPEGQLPVQ</sequence>
<protein>
    <recommendedName>
        <fullName evidence="2">Guanylate cyclase domain-containing protein</fullName>
    </recommendedName>
</protein>
<dbReference type="SUPFAM" id="SSF55073">
    <property type="entry name" value="Nucleotide cyclase"/>
    <property type="match status" value="1"/>
</dbReference>
<dbReference type="EMBL" id="CAJPIZ010020727">
    <property type="protein sequence ID" value="CAG2117396.1"/>
    <property type="molecule type" value="Genomic_DNA"/>
</dbReference>
<organism evidence="3">
    <name type="scientific">Medioppia subpectinata</name>
    <dbReference type="NCBI Taxonomy" id="1979941"/>
    <lineage>
        <taxon>Eukaryota</taxon>
        <taxon>Metazoa</taxon>
        <taxon>Ecdysozoa</taxon>
        <taxon>Arthropoda</taxon>
        <taxon>Chelicerata</taxon>
        <taxon>Arachnida</taxon>
        <taxon>Acari</taxon>
        <taxon>Acariformes</taxon>
        <taxon>Sarcoptiformes</taxon>
        <taxon>Oribatida</taxon>
        <taxon>Brachypylina</taxon>
        <taxon>Oppioidea</taxon>
        <taxon>Oppiidae</taxon>
        <taxon>Medioppia</taxon>
    </lineage>
</organism>
<evidence type="ECO:0000256" key="1">
    <source>
        <dbReference type="ARBA" id="ARBA00023239"/>
    </source>
</evidence>
<evidence type="ECO:0000313" key="3">
    <source>
        <dbReference type="EMBL" id="CAD7638355.1"/>
    </source>
</evidence>
<evidence type="ECO:0000313" key="4">
    <source>
        <dbReference type="Proteomes" id="UP000759131"/>
    </source>
</evidence>
<dbReference type="GO" id="GO:0009190">
    <property type="term" value="P:cyclic nucleotide biosynthetic process"/>
    <property type="evidence" value="ECO:0007669"/>
    <property type="project" value="InterPro"/>
</dbReference>
<dbReference type="GO" id="GO:0016829">
    <property type="term" value="F:lyase activity"/>
    <property type="evidence" value="ECO:0007669"/>
    <property type="project" value="UniProtKB-KW"/>
</dbReference>
<name>A0A7R9LB02_9ACAR</name>
<dbReference type="InterPro" id="IPR029787">
    <property type="entry name" value="Nucleotide_cyclase"/>
</dbReference>
<reference evidence="3" key="1">
    <citation type="submission" date="2020-11" db="EMBL/GenBank/DDBJ databases">
        <authorList>
            <person name="Tran Van P."/>
        </authorList>
    </citation>
    <scope>NUCLEOTIDE SEQUENCE</scope>
</reference>
<evidence type="ECO:0000259" key="2">
    <source>
        <dbReference type="Pfam" id="PF00211"/>
    </source>
</evidence>
<dbReference type="Gene3D" id="3.30.70.1230">
    <property type="entry name" value="Nucleotide cyclase"/>
    <property type="match status" value="1"/>
</dbReference>
<dbReference type="Pfam" id="PF00211">
    <property type="entry name" value="Guanylate_cyc"/>
    <property type="match status" value="1"/>
</dbReference>
<dbReference type="OrthoDB" id="6127067at2759"/>
<keyword evidence="4" id="KW-1185">Reference proteome</keyword>
<dbReference type="AlphaFoldDB" id="A0A7R9LB02"/>
<dbReference type="Proteomes" id="UP000759131">
    <property type="component" value="Unassembled WGS sequence"/>
</dbReference>
<accession>A0A7R9LB02</accession>